<protein>
    <recommendedName>
        <fullName evidence="7">Major facilitator superfamily (MFS) profile domain-containing protein</fullName>
    </recommendedName>
</protein>
<reference evidence="9" key="1">
    <citation type="journal article" date="2014" name="Proc. Natl. Acad. Sci. U.S.A.">
        <title>Extensive sampling of basidiomycete genomes demonstrates inadequacy of the white-rot/brown-rot paradigm for wood decay fungi.</title>
        <authorList>
            <person name="Riley R."/>
            <person name="Salamov A.A."/>
            <person name="Brown D.W."/>
            <person name="Nagy L.G."/>
            <person name="Floudas D."/>
            <person name="Held B.W."/>
            <person name="Levasseur A."/>
            <person name="Lombard V."/>
            <person name="Morin E."/>
            <person name="Otillar R."/>
            <person name="Lindquist E.A."/>
            <person name="Sun H."/>
            <person name="LaButti K.M."/>
            <person name="Schmutz J."/>
            <person name="Jabbour D."/>
            <person name="Luo H."/>
            <person name="Baker S.E."/>
            <person name="Pisabarro A.G."/>
            <person name="Walton J.D."/>
            <person name="Blanchette R.A."/>
            <person name="Henrissat B."/>
            <person name="Martin F."/>
            <person name="Cullen D."/>
            <person name="Hibbett D.S."/>
            <person name="Grigoriev I.V."/>
        </authorList>
    </citation>
    <scope>NUCLEOTIDE SEQUENCE [LARGE SCALE GENOMIC DNA]</scope>
    <source>
        <strain evidence="9">MUCL 33604</strain>
    </source>
</reference>
<keyword evidence="9" id="KW-1185">Reference proteome</keyword>
<keyword evidence="5 6" id="KW-0472">Membrane</keyword>
<evidence type="ECO:0000256" key="4">
    <source>
        <dbReference type="ARBA" id="ARBA00022989"/>
    </source>
</evidence>
<feature type="transmembrane region" description="Helical" evidence="6">
    <location>
        <begin position="133"/>
        <end position="151"/>
    </location>
</feature>
<dbReference type="InterPro" id="IPR036259">
    <property type="entry name" value="MFS_trans_sf"/>
</dbReference>
<dbReference type="InterPro" id="IPR020846">
    <property type="entry name" value="MFS_dom"/>
</dbReference>
<dbReference type="FunFam" id="1.20.1250.20:FF:000068">
    <property type="entry name" value="MFS general substrate transporter"/>
    <property type="match status" value="1"/>
</dbReference>
<dbReference type="PANTHER" id="PTHR43791:SF46">
    <property type="entry name" value="MAJOR FACILITATOR SUPERFAMILY (MFS) PROFILE DOMAIN-CONTAINING PROTEIN-RELATED"/>
    <property type="match status" value="1"/>
</dbReference>
<dbReference type="InParanoid" id="A0A067PVE9"/>
<dbReference type="PANTHER" id="PTHR43791">
    <property type="entry name" value="PERMEASE-RELATED"/>
    <property type="match status" value="1"/>
</dbReference>
<evidence type="ECO:0000256" key="2">
    <source>
        <dbReference type="ARBA" id="ARBA00022448"/>
    </source>
</evidence>
<dbReference type="OrthoDB" id="2985014at2759"/>
<dbReference type="InterPro" id="IPR011701">
    <property type="entry name" value="MFS"/>
</dbReference>
<feature type="transmembrane region" description="Helical" evidence="6">
    <location>
        <begin position="357"/>
        <end position="380"/>
    </location>
</feature>
<feature type="domain" description="Major facilitator superfamily (MFS) profile" evidence="7">
    <location>
        <begin position="37"/>
        <end position="452"/>
    </location>
</feature>
<dbReference type="Gene3D" id="1.20.1250.20">
    <property type="entry name" value="MFS general substrate transporter like domains"/>
    <property type="match status" value="2"/>
</dbReference>
<feature type="transmembrane region" description="Helical" evidence="6">
    <location>
        <begin position="423"/>
        <end position="444"/>
    </location>
</feature>
<keyword evidence="4 6" id="KW-1133">Transmembrane helix</keyword>
<dbReference type="Proteomes" id="UP000027265">
    <property type="component" value="Unassembled WGS sequence"/>
</dbReference>
<evidence type="ECO:0000313" key="9">
    <source>
        <dbReference type="Proteomes" id="UP000027265"/>
    </source>
</evidence>
<evidence type="ECO:0000256" key="1">
    <source>
        <dbReference type="ARBA" id="ARBA00004141"/>
    </source>
</evidence>
<feature type="transmembrane region" description="Helical" evidence="6">
    <location>
        <begin position="33"/>
        <end position="50"/>
    </location>
</feature>
<feature type="transmembrane region" description="Helical" evidence="6">
    <location>
        <begin position="307"/>
        <end position="324"/>
    </location>
</feature>
<dbReference type="HOGENOM" id="CLU_001265_0_1_1"/>
<evidence type="ECO:0000259" key="7">
    <source>
        <dbReference type="PROSITE" id="PS50850"/>
    </source>
</evidence>
<dbReference type="Pfam" id="PF07690">
    <property type="entry name" value="MFS_1"/>
    <property type="match status" value="1"/>
</dbReference>
<dbReference type="AlphaFoldDB" id="A0A067PVE9"/>
<name>A0A067PVE9_9AGAM</name>
<dbReference type="SUPFAM" id="SSF103473">
    <property type="entry name" value="MFS general substrate transporter"/>
    <property type="match status" value="1"/>
</dbReference>
<dbReference type="FunCoup" id="A0A067PVE9">
    <property type="interactions" value="71"/>
</dbReference>
<evidence type="ECO:0000256" key="3">
    <source>
        <dbReference type="ARBA" id="ARBA00022692"/>
    </source>
</evidence>
<accession>A0A067PVE9</accession>
<feature type="transmembrane region" description="Helical" evidence="6">
    <location>
        <begin position="196"/>
        <end position="218"/>
    </location>
</feature>
<gene>
    <name evidence="8" type="ORF">JAAARDRAFT_60709</name>
</gene>
<dbReference type="STRING" id="933084.A0A067PVE9"/>
<sequence>MATLNRTVTRSAEKGGYDSPLPEVDTKKLMRKIDLRILPILLVLYLLAFLDRVNISNAALFGLETDLRLTGIQFNTALVIFFVPYAVFEIPSNILLKRFKPHVWLSLSMFGFGLVSVLQGLTQNYAGLLATRFFLGFFEAGLFPACNYILAMWYRREESQKRFTFFFGSCTLAGAFGGLLASAIGKMDGLQGYRGWRWIFILEGILSCLIAIIWYFIVPDFPEDATFLTEDEREAVQERLSDDVGHSAVEKPIGWRDVIHVLSDYKIFLGAFMYFGLIVPAYGYAYFAPTIIKGLGYGAIESQLRSVPPWACAFVFSMIVAYISDRLRHRYLFAAASALIAVAGYAILLTVHDNVHVQYGALFLAAMGTYTSMPIVLGWFNTNLAGHHRRAIGSAWQIGFGNIGGIVASYAFPSKDGPKFIKGYGVCLAFVCFGILSSTVYFIAITSENRNRDRLAASNAPLPSDDEKLGDLDPNYRYLG</sequence>
<evidence type="ECO:0000313" key="8">
    <source>
        <dbReference type="EMBL" id="KDQ54306.1"/>
    </source>
</evidence>
<feature type="transmembrane region" description="Helical" evidence="6">
    <location>
        <begin position="331"/>
        <end position="351"/>
    </location>
</feature>
<proteinExistence type="predicted"/>
<feature type="transmembrane region" description="Helical" evidence="6">
    <location>
        <begin position="70"/>
        <end position="90"/>
    </location>
</feature>
<keyword evidence="3 6" id="KW-0812">Transmembrane</keyword>
<feature type="transmembrane region" description="Helical" evidence="6">
    <location>
        <begin position="102"/>
        <end position="121"/>
    </location>
</feature>
<dbReference type="FunFam" id="1.20.1250.20:FF:000034">
    <property type="entry name" value="MFS general substrate transporter"/>
    <property type="match status" value="1"/>
</dbReference>
<dbReference type="EMBL" id="KL197729">
    <property type="protein sequence ID" value="KDQ54306.1"/>
    <property type="molecule type" value="Genomic_DNA"/>
</dbReference>
<dbReference type="PROSITE" id="PS50850">
    <property type="entry name" value="MFS"/>
    <property type="match status" value="1"/>
</dbReference>
<feature type="transmembrane region" description="Helical" evidence="6">
    <location>
        <begin position="163"/>
        <end position="184"/>
    </location>
</feature>
<feature type="transmembrane region" description="Helical" evidence="6">
    <location>
        <begin position="267"/>
        <end position="287"/>
    </location>
</feature>
<keyword evidence="2" id="KW-0813">Transport</keyword>
<feature type="transmembrane region" description="Helical" evidence="6">
    <location>
        <begin position="392"/>
        <end position="411"/>
    </location>
</feature>
<evidence type="ECO:0000256" key="5">
    <source>
        <dbReference type="ARBA" id="ARBA00023136"/>
    </source>
</evidence>
<organism evidence="8 9">
    <name type="scientific">Jaapia argillacea MUCL 33604</name>
    <dbReference type="NCBI Taxonomy" id="933084"/>
    <lineage>
        <taxon>Eukaryota</taxon>
        <taxon>Fungi</taxon>
        <taxon>Dikarya</taxon>
        <taxon>Basidiomycota</taxon>
        <taxon>Agaricomycotina</taxon>
        <taxon>Agaricomycetes</taxon>
        <taxon>Agaricomycetidae</taxon>
        <taxon>Jaapiales</taxon>
        <taxon>Jaapiaceae</taxon>
        <taxon>Jaapia</taxon>
    </lineage>
</organism>
<comment type="subcellular location">
    <subcellularLocation>
        <location evidence="1">Membrane</location>
        <topology evidence="1">Multi-pass membrane protein</topology>
    </subcellularLocation>
</comment>
<dbReference type="GO" id="GO:0005886">
    <property type="term" value="C:plasma membrane"/>
    <property type="evidence" value="ECO:0007669"/>
    <property type="project" value="TreeGrafter"/>
</dbReference>
<dbReference type="GO" id="GO:0022857">
    <property type="term" value="F:transmembrane transporter activity"/>
    <property type="evidence" value="ECO:0007669"/>
    <property type="project" value="InterPro"/>
</dbReference>
<evidence type="ECO:0000256" key="6">
    <source>
        <dbReference type="SAM" id="Phobius"/>
    </source>
</evidence>